<organism evidence="2 3">
    <name type="scientific">Streptomyces alkaliterrae</name>
    <dbReference type="NCBI Taxonomy" id="2213162"/>
    <lineage>
        <taxon>Bacteria</taxon>
        <taxon>Bacillati</taxon>
        <taxon>Actinomycetota</taxon>
        <taxon>Actinomycetes</taxon>
        <taxon>Kitasatosporales</taxon>
        <taxon>Streptomycetaceae</taxon>
        <taxon>Streptomyces</taxon>
    </lineage>
</organism>
<evidence type="ECO:0000313" key="3">
    <source>
        <dbReference type="Proteomes" id="UP000525686"/>
    </source>
</evidence>
<feature type="non-terminal residue" evidence="2">
    <location>
        <position position="38"/>
    </location>
</feature>
<evidence type="ECO:0000313" key="2">
    <source>
        <dbReference type="EMBL" id="MBB1253784.1"/>
    </source>
</evidence>
<dbReference type="GO" id="GO:0016787">
    <property type="term" value="F:hydrolase activity"/>
    <property type="evidence" value="ECO:0007669"/>
    <property type="project" value="UniProtKB-KW"/>
</dbReference>
<dbReference type="GO" id="GO:0043419">
    <property type="term" value="P:urea catabolic process"/>
    <property type="evidence" value="ECO:0007669"/>
    <property type="project" value="InterPro"/>
</dbReference>
<proteinExistence type="predicted"/>
<dbReference type="GO" id="GO:0016151">
    <property type="term" value="F:nickel cation binding"/>
    <property type="evidence" value="ECO:0007669"/>
    <property type="project" value="InterPro"/>
</dbReference>
<accession>A0A7W3WK63</accession>
<evidence type="ECO:0000256" key="1">
    <source>
        <dbReference type="ARBA" id="ARBA00022801"/>
    </source>
</evidence>
<gene>
    <name evidence="2" type="ORF">H3146_10450</name>
</gene>
<dbReference type="Gene3D" id="3.30.280.10">
    <property type="entry name" value="Urease, gamma-like subunit"/>
    <property type="match status" value="1"/>
</dbReference>
<comment type="caution">
    <text evidence="2">The sequence shown here is derived from an EMBL/GenBank/DDBJ whole genome shotgun (WGS) entry which is preliminary data.</text>
</comment>
<dbReference type="Proteomes" id="UP000525686">
    <property type="component" value="Unassembled WGS sequence"/>
</dbReference>
<protein>
    <submittedName>
        <fullName evidence="2">Urease subunit gamma</fullName>
    </submittedName>
</protein>
<dbReference type="InterPro" id="IPR036463">
    <property type="entry name" value="Urease_gamma_sf"/>
</dbReference>
<name>A0A7W3WK63_9ACTN</name>
<dbReference type="InterPro" id="IPR002026">
    <property type="entry name" value="Urease_gamma/gamma-beta_su"/>
</dbReference>
<dbReference type="EMBL" id="JABJWZ010000069">
    <property type="protein sequence ID" value="MBB1253784.1"/>
    <property type="molecule type" value="Genomic_DNA"/>
</dbReference>
<dbReference type="SUPFAM" id="SSF54111">
    <property type="entry name" value="Urease, gamma-subunit"/>
    <property type="match status" value="1"/>
</dbReference>
<sequence>MARRRRERGLRLTYPEVMALLTSHVYEEARAGATVDES</sequence>
<dbReference type="Pfam" id="PF00547">
    <property type="entry name" value="Urease_gamma"/>
    <property type="match status" value="1"/>
</dbReference>
<dbReference type="AlphaFoldDB" id="A0A7W3WK63"/>
<reference evidence="3" key="1">
    <citation type="submission" date="2020-05" db="EMBL/GenBank/DDBJ databases">
        <title>Classification of alakaliphilic streptomycetes isolated from an alkaline soil next to Lonar Crater, India and a proposal for the recognition of Streptomyces alkaliterrae sp. nov.</title>
        <authorList>
            <person name="Golinska P."/>
        </authorList>
    </citation>
    <scope>NUCLEOTIDE SEQUENCE [LARGE SCALE GENOMIC DNA]</scope>
    <source>
        <strain evidence="3">OF3</strain>
    </source>
</reference>
<keyword evidence="1" id="KW-0378">Hydrolase</keyword>